<accession>A0A6J4QVB2</accession>
<sequence>MKREEAEKILSEVEKMGYDLKPTLKGSERDPERYRVSVIVNFGAELDDLSALANRCNKVVALDARDLERDSMDVIVWIRDHLETEVDEASSKSI</sequence>
<evidence type="ECO:0000313" key="1">
    <source>
        <dbReference type="EMBL" id="CAA9448807.1"/>
    </source>
</evidence>
<dbReference type="AlphaFoldDB" id="A0A6J4QVB2"/>
<gene>
    <name evidence="1" type="ORF">AVDCRST_MAG28-1149</name>
</gene>
<dbReference type="EMBL" id="CADCVE010000025">
    <property type="protein sequence ID" value="CAA9448807.1"/>
    <property type="molecule type" value="Genomic_DNA"/>
</dbReference>
<protein>
    <submittedName>
        <fullName evidence="1">Uncharacterized protein</fullName>
    </submittedName>
</protein>
<organism evidence="1">
    <name type="scientific">uncultured Rubrobacteraceae bacterium</name>
    <dbReference type="NCBI Taxonomy" id="349277"/>
    <lineage>
        <taxon>Bacteria</taxon>
        <taxon>Bacillati</taxon>
        <taxon>Actinomycetota</taxon>
        <taxon>Rubrobacteria</taxon>
        <taxon>Rubrobacterales</taxon>
        <taxon>Rubrobacteraceae</taxon>
        <taxon>environmental samples</taxon>
    </lineage>
</organism>
<proteinExistence type="predicted"/>
<reference evidence="1" key="1">
    <citation type="submission" date="2020-02" db="EMBL/GenBank/DDBJ databases">
        <authorList>
            <person name="Meier V. D."/>
        </authorList>
    </citation>
    <scope>NUCLEOTIDE SEQUENCE</scope>
    <source>
        <strain evidence="1">AVDCRST_MAG28</strain>
    </source>
</reference>
<name>A0A6J4QVB2_9ACTN</name>